<evidence type="ECO:0000313" key="3">
    <source>
        <dbReference type="Proteomes" id="UP000306102"/>
    </source>
</evidence>
<protein>
    <submittedName>
        <fullName evidence="2">Uncharacterized protein</fullName>
    </submittedName>
</protein>
<dbReference type="GO" id="GO:0005634">
    <property type="term" value="C:nucleus"/>
    <property type="evidence" value="ECO:0007669"/>
    <property type="project" value="TreeGrafter"/>
</dbReference>
<reference evidence="2 3" key="1">
    <citation type="journal article" date="2018" name="Proc. Natl. Acad. Sci. U.S.A.">
        <title>Draft genome sequence of Camellia sinensis var. sinensis provides insights into the evolution of the tea genome and tea quality.</title>
        <authorList>
            <person name="Wei C."/>
            <person name="Yang H."/>
            <person name="Wang S."/>
            <person name="Zhao J."/>
            <person name="Liu C."/>
            <person name="Gao L."/>
            <person name="Xia E."/>
            <person name="Lu Y."/>
            <person name="Tai Y."/>
            <person name="She G."/>
            <person name="Sun J."/>
            <person name="Cao H."/>
            <person name="Tong W."/>
            <person name="Gao Q."/>
            <person name="Li Y."/>
            <person name="Deng W."/>
            <person name="Jiang X."/>
            <person name="Wang W."/>
            <person name="Chen Q."/>
            <person name="Zhang S."/>
            <person name="Li H."/>
            <person name="Wu J."/>
            <person name="Wang P."/>
            <person name="Li P."/>
            <person name="Shi C."/>
            <person name="Zheng F."/>
            <person name="Jian J."/>
            <person name="Huang B."/>
            <person name="Shan D."/>
            <person name="Shi M."/>
            <person name="Fang C."/>
            <person name="Yue Y."/>
            <person name="Li F."/>
            <person name="Li D."/>
            <person name="Wei S."/>
            <person name="Han B."/>
            <person name="Jiang C."/>
            <person name="Yin Y."/>
            <person name="Xia T."/>
            <person name="Zhang Z."/>
            <person name="Bennetzen J.L."/>
            <person name="Zhao S."/>
            <person name="Wan X."/>
        </authorList>
    </citation>
    <scope>NUCLEOTIDE SEQUENCE [LARGE SCALE GENOMIC DNA]</scope>
    <source>
        <strain evidence="3">cv. Shuchazao</strain>
        <tissue evidence="2">Leaf</tissue>
    </source>
</reference>
<dbReference type="GO" id="GO:0042752">
    <property type="term" value="P:regulation of circadian rhythm"/>
    <property type="evidence" value="ECO:0007669"/>
    <property type="project" value="InterPro"/>
</dbReference>
<proteinExistence type="predicted"/>
<dbReference type="PANTHER" id="PTHR34798:SF2">
    <property type="entry name" value="PROTEIN TIME FOR COFFEE"/>
    <property type="match status" value="1"/>
</dbReference>
<dbReference type="AlphaFoldDB" id="A0A4S4F136"/>
<accession>A0A4S4F136</accession>
<dbReference type="InterPro" id="IPR039317">
    <property type="entry name" value="TIC"/>
</dbReference>
<evidence type="ECO:0000313" key="2">
    <source>
        <dbReference type="EMBL" id="THG23118.1"/>
    </source>
</evidence>
<feature type="compositionally biased region" description="Basic and acidic residues" evidence="1">
    <location>
        <begin position="19"/>
        <end position="56"/>
    </location>
</feature>
<dbReference type="PANTHER" id="PTHR34798">
    <property type="entry name" value="PROTEIN TIME FOR COFFEE"/>
    <property type="match status" value="1"/>
</dbReference>
<comment type="caution">
    <text evidence="2">The sequence shown here is derived from an EMBL/GenBank/DDBJ whole genome shotgun (WGS) entry which is preliminary data.</text>
</comment>
<sequence length="365" mass="41595">MCLSSVSLRDSPGSIAITLKKDRDQWDQDRNRDRDRSSRSKGRRGDKLIHRSNREDGGEDSSEESVNDEEDDDDNDGVAATAAVRMLPPNPTTSMSSSLLNHHHQHRKSFPLQLQNRRCRRYHLQYRSKLLRHNLQKKSMESMLVRGSFYVYQISFNLPSVALFLENPCLLFWMILLTSHQATFKVVDLDDYAADDEEYEEKSKKESLAFFFLAIYENGEPTDNAARVKREGNGFRILLMECLALAIDNVANWLRSLNLYVVGKQIANEVDEHLAEQGVVVVVTCALIVSVPGKKRKTKLEMEGVQQKGSLVRYGFLTSASSEHYETPLTSCWVTILFFATVLSKLGTHDHVIGKMEPNYWCLDG</sequence>
<dbReference type="Proteomes" id="UP000306102">
    <property type="component" value="Unassembled WGS sequence"/>
</dbReference>
<dbReference type="STRING" id="542762.A0A4S4F136"/>
<feature type="region of interest" description="Disordered" evidence="1">
    <location>
        <begin position="1"/>
        <end position="107"/>
    </location>
</feature>
<gene>
    <name evidence="2" type="ORF">TEA_016804</name>
</gene>
<keyword evidence="3" id="KW-1185">Reference proteome</keyword>
<organism evidence="2 3">
    <name type="scientific">Camellia sinensis var. sinensis</name>
    <name type="common">China tea</name>
    <dbReference type="NCBI Taxonomy" id="542762"/>
    <lineage>
        <taxon>Eukaryota</taxon>
        <taxon>Viridiplantae</taxon>
        <taxon>Streptophyta</taxon>
        <taxon>Embryophyta</taxon>
        <taxon>Tracheophyta</taxon>
        <taxon>Spermatophyta</taxon>
        <taxon>Magnoliopsida</taxon>
        <taxon>eudicotyledons</taxon>
        <taxon>Gunneridae</taxon>
        <taxon>Pentapetalae</taxon>
        <taxon>asterids</taxon>
        <taxon>Ericales</taxon>
        <taxon>Theaceae</taxon>
        <taxon>Camellia</taxon>
    </lineage>
</organism>
<name>A0A4S4F136_CAMSN</name>
<evidence type="ECO:0000256" key="1">
    <source>
        <dbReference type="SAM" id="MobiDB-lite"/>
    </source>
</evidence>
<dbReference type="EMBL" id="SDRB02000499">
    <property type="protein sequence ID" value="THG23118.1"/>
    <property type="molecule type" value="Genomic_DNA"/>
</dbReference>
<feature type="compositionally biased region" description="Acidic residues" evidence="1">
    <location>
        <begin position="57"/>
        <end position="76"/>
    </location>
</feature>